<accession>A0AB34JUV0</accession>
<feature type="binding site" evidence="6">
    <location>
        <position position="70"/>
    </location>
    <ligand>
        <name>ATP</name>
        <dbReference type="ChEBI" id="CHEBI:30616"/>
    </ligand>
</feature>
<dbReference type="EMBL" id="JBGBPQ010000005">
    <property type="protein sequence ID" value="KAL1524818.1"/>
    <property type="molecule type" value="Genomic_DNA"/>
</dbReference>
<dbReference type="InterPro" id="IPR017441">
    <property type="entry name" value="Protein_kinase_ATP_BS"/>
</dbReference>
<organism evidence="10 11">
    <name type="scientific">Prymnesium parvum</name>
    <name type="common">Toxic golden alga</name>
    <dbReference type="NCBI Taxonomy" id="97485"/>
    <lineage>
        <taxon>Eukaryota</taxon>
        <taxon>Haptista</taxon>
        <taxon>Haptophyta</taxon>
        <taxon>Prymnesiophyceae</taxon>
        <taxon>Prymnesiales</taxon>
        <taxon>Prymnesiaceae</taxon>
        <taxon>Prymnesium</taxon>
    </lineage>
</organism>
<evidence type="ECO:0000259" key="9">
    <source>
        <dbReference type="PROSITE" id="PS50011"/>
    </source>
</evidence>
<dbReference type="Proteomes" id="UP001515480">
    <property type="component" value="Unassembled WGS sequence"/>
</dbReference>
<dbReference type="InterPro" id="IPR050205">
    <property type="entry name" value="CDPK_Ser/Thr_kinases"/>
</dbReference>
<comment type="caution">
    <text evidence="10">The sequence shown here is derived from an EMBL/GenBank/DDBJ whole genome shotgun (WGS) entry which is preliminary data.</text>
</comment>
<evidence type="ECO:0000256" key="2">
    <source>
        <dbReference type="ARBA" id="ARBA00022679"/>
    </source>
</evidence>
<gene>
    <name evidence="10" type="ORF">AB1Y20_019698</name>
</gene>
<dbReference type="PROSITE" id="PS00108">
    <property type="entry name" value="PROTEIN_KINASE_ST"/>
    <property type="match status" value="1"/>
</dbReference>
<dbReference type="PANTHER" id="PTHR24349">
    <property type="entry name" value="SERINE/THREONINE-PROTEIN KINASE"/>
    <property type="match status" value="1"/>
</dbReference>
<dbReference type="InterPro" id="IPR008271">
    <property type="entry name" value="Ser/Thr_kinase_AS"/>
</dbReference>
<dbReference type="InterPro" id="IPR011009">
    <property type="entry name" value="Kinase-like_dom_sf"/>
</dbReference>
<evidence type="ECO:0000256" key="8">
    <source>
        <dbReference type="SAM" id="MobiDB-lite"/>
    </source>
</evidence>
<dbReference type="FunFam" id="1.10.510.10:FF:000571">
    <property type="entry name" value="Maternal embryonic leucine zipper kinase"/>
    <property type="match status" value="1"/>
</dbReference>
<feature type="domain" description="Protein kinase" evidence="9">
    <location>
        <begin position="32"/>
        <end position="299"/>
    </location>
</feature>
<dbReference type="Gene3D" id="1.10.510.10">
    <property type="entry name" value="Transferase(Phosphotransferase) domain 1"/>
    <property type="match status" value="1"/>
</dbReference>
<reference evidence="10 11" key="1">
    <citation type="journal article" date="2024" name="Science">
        <title>Giant polyketide synthase enzymes in the biosynthesis of giant marine polyether toxins.</title>
        <authorList>
            <person name="Fallon T.R."/>
            <person name="Shende V.V."/>
            <person name="Wierzbicki I.H."/>
            <person name="Pendleton A.L."/>
            <person name="Watervoot N.F."/>
            <person name="Auber R.P."/>
            <person name="Gonzalez D.J."/>
            <person name="Wisecaver J.H."/>
            <person name="Moore B.S."/>
        </authorList>
    </citation>
    <scope>NUCLEOTIDE SEQUENCE [LARGE SCALE GENOMIC DNA]</scope>
    <source>
        <strain evidence="10 11">12B1</strain>
    </source>
</reference>
<dbReference type="InterPro" id="IPR000719">
    <property type="entry name" value="Prot_kinase_dom"/>
</dbReference>
<dbReference type="AlphaFoldDB" id="A0AB34JUV0"/>
<dbReference type="PROSITE" id="PS00107">
    <property type="entry name" value="PROTEIN_KINASE_ATP"/>
    <property type="match status" value="1"/>
</dbReference>
<dbReference type="SMART" id="SM00220">
    <property type="entry name" value="S_TKc"/>
    <property type="match status" value="1"/>
</dbReference>
<dbReference type="Gene3D" id="3.30.200.20">
    <property type="entry name" value="Phosphorylase Kinase, domain 1"/>
    <property type="match status" value="1"/>
</dbReference>
<dbReference type="Pfam" id="PF00069">
    <property type="entry name" value="Pkinase"/>
    <property type="match status" value="1"/>
</dbReference>
<evidence type="ECO:0000256" key="3">
    <source>
        <dbReference type="ARBA" id="ARBA00022741"/>
    </source>
</evidence>
<evidence type="ECO:0000256" key="7">
    <source>
        <dbReference type="RuleBase" id="RU000304"/>
    </source>
</evidence>
<keyword evidence="5 6" id="KW-0067">ATP-binding</keyword>
<evidence type="ECO:0000313" key="11">
    <source>
        <dbReference type="Proteomes" id="UP001515480"/>
    </source>
</evidence>
<keyword evidence="3 6" id="KW-0547">Nucleotide-binding</keyword>
<keyword evidence="4" id="KW-0418">Kinase</keyword>
<evidence type="ECO:0000256" key="5">
    <source>
        <dbReference type="ARBA" id="ARBA00022840"/>
    </source>
</evidence>
<evidence type="ECO:0000313" key="10">
    <source>
        <dbReference type="EMBL" id="KAL1524818.1"/>
    </source>
</evidence>
<keyword evidence="11" id="KW-1185">Reference proteome</keyword>
<dbReference type="GO" id="GO:0004674">
    <property type="term" value="F:protein serine/threonine kinase activity"/>
    <property type="evidence" value="ECO:0007669"/>
    <property type="project" value="UniProtKB-KW"/>
</dbReference>
<evidence type="ECO:0000256" key="4">
    <source>
        <dbReference type="ARBA" id="ARBA00022777"/>
    </source>
</evidence>
<feature type="region of interest" description="Disordered" evidence="8">
    <location>
        <begin position="383"/>
        <end position="410"/>
    </location>
</feature>
<dbReference type="SUPFAM" id="SSF56112">
    <property type="entry name" value="Protein kinase-like (PK-like)"/>
    <property type="match status" value="1"/>
</dbReference>
<proteinExistence type="inferred from homology"/>
<comment type="similarity">
    <text evidence="7">Belongs to the protein kinase superfamily.</text>
</comment>
<dbReference type="GO" id="GO:0005524">
    <property type="term" value="F:ATP binding"/>
    <property type="evidence" value="ECO:0007669"/>
    <property type="project" value="UniProtKB-UniRule"/>
</dbReference>
<sequence>MPRAQWPAPPQGGSGSLRLLSSRELLWNDVPWRLAELLGSGRFASVYRLRRMASLPADARSGCPEEVAAKVTELADISPWARAQLAEEAEIWSSLSHPNVLKFYGTAANSAVHISLLEFARGGELFDRIVKMASFSEMGAAEQVCQLVSAVEHIHSRGVVHRDLKPENLLLESHAPDAALKVGDFGASKRVALTAAKTPCGSLGYAAPEQMANASTSDSPSTYTAEVDIWSVGVITYILLSGAMPFDPNTYTPDRLSVSFPDSLFAEVSADAKGFIRSLLQVDPTNRLSASAALAHPWLRALSDEHTRPRHLASAFNLLSRAITHGTTPLLLLLLPTHPHTCPSHSKYGGSTSSLHTPRRLKELKESGRMKQQWDYAAEVRSTARSRAVGKRRWAEEEDGDSAEVPELMLPPEVCKRLRSNERAS</sequence>
<evidence type="ECO:0000256" key="6">
    <source>
        <dbReference type="PROSITE-ProRule" id="PRU10141"/>
    </source>
</evidence>
<name>A0AB34JUV0_PRYPA</name>
<keyword evidence="2" id="KW-0808">Transferase</keyword>
<protein>
    <recommendedName>
        <fullName evidence="9">Protein kinase domain-containing protein</fullName>
    </recommendedName>
</protein>
<dbReference type="PROSITE" id="PS50011">
    <property type="entry name" value="PROTEIN_KINASE_DOM"/>
    <property type="match status" value="1"/>
</dbReference>
<keyword evidence="1 7" id="KW-0723">Serine/threonine-protein kinase</keyword>
<evidence type="ECO:0000256" key="1">
    <source>
        <dbReference type="ARBA" id="ARBA00022527"/>
    </source>
</evidence>